<reference evidence="2 3" key="1">
    <citation type="submission" date="2016-03" db="EMBL/GenBank/DDBJ databases">
        <title>Whole genome sequencing of Grifola frondosa 9006-11.</title>
        <authorList>
            <person name="Min B."/>
            <person name="Park H."/>
            <person name="Kim J.-G."/>
            <person name="Cho H."/>
            <person name="Oh Y.-L."/>
            <person name="Kong W.-S."/>
            <person name="Choi I.-G."/>
        </authorList>
    </citation>
    <scope>NUCLEOTIDE SEQUENCE [LARGE SCALE GENOMIC DNA]</scope>
    <source>
        <strain evidence="2 3">9006-11</strain>
    </source>
</reference>
<name>A0A1C7M5T9_GRIFR</name>
<gene>
    <name evidence="2" type="ORF">A0H81_07900</name>
</gene>
<dbReference type="AlphaFoldDB" id="A0A1C7M5T9"/>
<dbReference type="EMBL" id="LUGG01000009">
    <property type="protein sequence ID" value="OBZ72280.1"/>
    <property type="molecule type" value="Genomic_DNA"/>
</dbReference>
<evidence type="ECO:0000313" key="2">
    <source>
        <dbReference type="EMBL" id="OBZ72280.1"/>
    </source>
</evidence>
<comment type="caution">
    <text evidence="2">The sequence shown here is derived from an EMBL/GenBank/DDBJ whole genome shotgun (WGS) entry which is preliminary data.</text>
</comment>
<organism evidence="2 3">
    <name type="scientific">Grifola frondosa</name>
    <name type="common">Maitake</name>
    <name type="synonym">Polyporus frondosus</name>
    <dbReference type="NCBI Taxonomy" id="5627"/>
    <lineage>
        <taxon>Eukaryota</taxon>
        <taxon>Fungi</taxon>
        <taxon>Dikarya</taxon>
        <taxon>Basidiomycota</taxon>
        <taxon>Agaricomycotina</taxon>
        <taxon>Agaricomycetes</taxon>
        <taxon>Polyporales</taxon>
        <taxon>Grifolaceae</taxon>
        <taxon>Grifola</taxon>
    </lineage>
</organism>
<sequence length="230" mass="26251">MIWHTDSPPEHFNVPHAEHEDSPLNWEPNSRAITTRAAELLLHRTFPSWRGTPTHFLNTLLPPHLSCHPHLHRGCLTLLPHTLLRLLPQMMNLWSGRPTRPMTTLFHTTSSLPQKNCSIYLRRDDPLLQPNFASLLGRPSIDRRLGWTEPPPVLSNSRDAPLPTIERWAEEISPGWLIHDTPDQVPMREEDMLAFRAGTLQWFRHNVQGLGGGADHHSADAPLPCGWSMH</sequence>
<feature type="region of interest" description="Disordered" evidence="1">
    <location>
        <begin position="1"/>
        <end position="23"/>
    </location>
</feature>
<keyword evidence="3" id="KW-1185">Reference proteome</keyword>
<proteinExistence type="predicted"/>
<protein>
    <submittedName>
        <fullName evidence="2">Uncharacterized protein</fullName>
    </submittedName>
</protein>
<accession>A0A1C7M5T9</accession>
<evidence type="ECO:0000256" key="1">
    <source>
        <dbReference type="SAM" id="MobiDB-lite"/>
    </source>
</evidence>
<evidence type="ECO:0000313" key="3">
    <source>
        <dbReference type="Proteomes" id="UP000092993"/>
    </source>
</evidence>
<dbReference type="Proteomes" id="UP000092993">
    <property type="component" value="Unassembled WGS sequence"/>
</dbReference>